<feature type="region of interest" description="Disordered" evidence="1">
    <location>
        <begin position="22"/>
        <end position="81"/>
    </location>
</feature>
<evidence type="ECO:0000313" key="2">
    <source>
        <dbReference type="EMBL" id="EEY14985.1"/>
    </source>
</evidence>
<sequence>MAHKSLARILPDRDLESAYASYDKNDRVQLGKTATTIPNDGRQIHRPERKDESRRKKSSSGGQPVDSQDITTTTGEAQLTGRTVPRAYPPCDACVTRGRSCSQYRPCASCHGAGDTCSDSRALHALGNLEPPGRKRKLGGLTDEQGRPIKRGRMEVLKDPCASCAAAGTAVPCDADHRLRIECTACADVRAVRDPDHKCVVAETAVYMPKRSRWTRAPYSNIAQVVHWGCEGCRGRSYRCAILARPGGGGGAGDARRGASTARGWPTTATLASSARTASTSRAKRDSRCRMPSSSASTPRTGTRCASGRWKTCGTMGASCCRPRL</sequence>
<dbReference type="RefSeq" id="XP_003009411.1">
    <property type="nucleotide sequence ID" value="XM_003009365.1"/>
</dbReference>
<keyword evidence="3" id="KW-1185">Reference proteome</keyword>
<feature type="compositionally biased region" description="Polar residues" evidence="1">
    <location>
        <begin position="65"/>
        <end position="81"/>
    </location>
</feature>
<dbReference type="STRING" id="526221.C9S982"/>
<evidence type="ECO:0000313" key="3">
    <source>
        <dbReference type="Proteomes" id="UP000008698"/>
    </source>
</evidence>
<dbReference type="AlphaFoldDB" id="C9S982"/>
<dbReference type="HOGENOM" id="CLU_855799_0_0_1"/>
<accession>C9S982</accession>
<name>C9S982_VERA1</name>
<gene>
    <name evidence="2" type="ORF">VDBG_01094</name>
</gene>
<dbReference type="GeneID" id="9530994"/>
<proteinExistence type="predicted"/>
<dbReference type="EMBL" id="DS985214">
    <property type="protein sequence ID" value="EEY14985.1"/>
    <property type="molecule type" value="Genomic_DNA"/>
</dbReference>
<dbReference type="KEGG" id="val:VDBG_01094"/>
<evidence type="ECO:0000256" key="1">
    <source>
        <dbReference type="SAM" id="MobiDB-lite"/>
    </source>
</evidence>
<dbReference type="OrthoDB" id="5232836at2759"/>
<dbReference type="Proteomes" id="UP000008698">
    <property type="component" value="Unassembled WGS sequence"/>
</dbReference>
<organism evidence="3">
    <name type="scientific">Verticillium alfalfae (strain VaMs.102 / ATCC MYA-4576 / FGSC 10136)</name>
    <name type="common">Verticillium wilt of alfalfa</name>
    <name type="synonym">Verticillium albo-atrum</name>
    <dbReference type="NCBI Taxonomy" id="526221"/>
    <lineage>
        <taxon>Eukaryota</taxon>
        <taxon>Fungi</taxon>
        <taxon>Dikarya</taxon>
        <taxon>Ascomycota</taxon>
        <taxon>Pezizomycotina</taxon>
        <taxon>Sordariomycetes</taxon>
        <taxon>Hypocreomycetidae</taxon>
        <taxon>Glomerellales</taxon>
        <taxon>Plectosphaerellaceae</taxon>
        <taxon>Verticillium</taxon>
    </lineage>
</organism>
<feature type="region of interest" description="Disordered" evidence="1">
    <location>
        <begin position="247"/>
        <end position="305"/>
    </location>
</feature>
<reference evidence="3" key="1">
    <citation type="journal article" date="2011" name="PLoS Pathog.">
        <title>Comparative genomics yields insights into niche adaptation of plant vascular wilt pathogens.</title>
        <authorList>
            <person name="Klosterman S.J."/>
            <person name="Subbarao K.V."/>
            <person name="Kang S."/>
            <person name="Veronese P."/>
            <person name="Gold S.E."/>
            <person name="Thomma B.P.H.J."/>
            <person name="Chen Z."/>
            <person name="Henrissat B."/>
            <person name="Lee Y.-H."/>
            <person name="Park J."/>
            <person name="Garcia-Pedrajas M.D."/>
            <person name="Barbara D.J."/>
            <person name="Anchieta A."/>
            <person name="de Jonge R."/>
            <person name="Santhanam P."/>
            <person name="Maruthachalam K."/>
            <person name="Atallah Z."/>
            <person name="Amyotte S.G."/>
            <person name="Paz Z."/>
            <person name="Inderbitzin P."/>
            <person name="Hayes R.J."/>
            <person name="Heiman D.I."/>
            <person name="Young S."/>
            <person name="Zeng Q."/>
            <person name="Engels R."/>
            <person name="Galagan J."/>
            <person name="Cuomo C.A."/>
            <person name="Dobinson K.F."/>
            <person name="Ma L.-J."/>
        </authorList>
    </citation>
    <scope>NUCLEOTIDE SEQUENCE [LARGE SCALE GENOMIC DNA]</scope>
    <source>
        <strain evidence="3">VaMs.102 / ATCC MYA-4576 / FGSC 10136</strain>
    </source>
</reference>
<feature type="compositionally biased region" description="Basic and acidic residues" evidence="1">
    <location>
        <begin position="42"/>
        <end position="54"/>
    </location>
</feature>
<feature type="compositionally biased region" description="Polar residues" evidence="1">
    <location>
        <begin position="292"/>
        <end position="301"/>
    </location>
</feature>
<feature type="compositionally biased region" description="Low complexity" evidence="1">
    <location>
        <begin position="258"/>
        <end position="281"/>
    </location>
</feature>
<protein>
    <submittedName>
        <fullName evidence="2">Predicted protein</fullName>
    </submittedName>
</protein>